<dbReference type="OrthoDB" id="9812349at2"/>
<dbReference type="eggNOG" id="COG3152">
    <property type="taxonomic scope" value="Bacteria"/>
</dbReference>
<dbReference type="RefSeq" id="WP_011643685.1">
    <property type="nucleotide sequence ID" value="NC_008347.1"/>
</dbReference>
<dbReference type="AlphaFoldDB" id="Q0ANU8"/>
<dbReference type="Proteomes" id="UP000001964">
    <property type="component" value="Chromosome"/>
</dbReference>
<dbReference type="STRING" id="394221.Mmar10_1747"/>
<dbReference type="KEGG" id="mmr:Mmar10_1747"/>
<name>Q0ANU8_MARMM</name>
<dbReference type="GO" id="GO:0016020">
    <property type="term" value="C:membrane"/>
    <property type="evidence" value="ECO:0007669"/>
    <property type="project" value="InterPro"/>
</dbReference>
<evidence type="ECO:0000313" key="1">
    <source>
        <dbReference type="EMBL" id="ABI66039.1"/>
    </source>
</evidence>
<dbReference type="Pfam" id="PF05656">
    <property type="entry name" value="DUF805"/>
    <property type="match status" value="1"/>
</dbReference>
<accession>Q0ANU8</accession>
<gene>
    <name evidence="1" type="ordered locus">Mmar10_1747</name>
</gene>
<dbReference type="InterPro" id="IPR008523">
    <property type="entry name" value="DUF805"/>
</dbReference>
<reference evidence="1 2" key="1">
    <citation type="submission" date="2006-08" db="EMBL/GenBank/DDBJ databases">
        <title>Complete sequence of Maricaulis maris MCS10.</title>
        <authorList>
            <consortium name="US DOE Joint Genome Institute"/>
            <person name="Copeland A."/>
            <person name="Lucas S."/>
            <person name="Lapidus A."/>
            <person name="Barry K."/>
            <person name="Detter J.C."/>
            <person name="Glavina del Rio T."/>
            <person name="Hammon N."/>
            <person name="Israni S."/>
            <person name="Dalin E."/>
            <person name="Tice H."/>
            <person name="Pitluck S."/>
            <person name="Saunders E."/>
            <person name="Brettin T."/>
            <person name="Bruce D."/>
            <person name="Han C."/>
            <person name="Tapia R."/>
            <person name="Gilna P."/>
            <person name="Schmutz J."/>
            <person name="Larimer F."/>
            <person name="Land M."/>
            <person name="Hauser L."/>
            <person name="Kyrpides N."/>
            <person name="Mikhailova N."/>
            <person name="Viollier P."/>
            <person name="Stephens C."/>
            <person name="Richardson P."/>
        </authorList>
    </citation>
    <scope>NUCLEOTIDE SEQUENCE [LARGE SCALE GENOMIC DNA]</scope>
    <source>
        <strain evidence="1 2">MCS10</strain>
    </source>
</reference>
<protein>
    <submittedName>
        <fullName evidence="1">Uncharacterized protein</fullName>
    </submittedName>
</protein>
<dbReference type="HOGENOM" id="CLU_1729196_0_0_5"/>
<proteinExistence type="predicted"/>
<dbReference type="EMBL" id="CP000449">
    <property type="protein sequence ID" value="ABI66039.1"/>
    <property type="molecule type" value="Genomic_DNA"/>
</dbReference>
<keyword evidence="2" id="KW-1185">Reference proteome</keyword>
<evidence type="ECO:0000313" key="2">
    <source>
        <dbReference type="Proteomes" id="UP000001964"/>
    </source>
</evidence>
<sequence>MSVDAFILKPADATRILFGATGKLSPMEFAQGIIAIIVVNLVLQILSLMPGLGGLFSLLGILVVLASIFAWVCVYSKRFHDAGRSGWLTLAAILAVVVVSVVVNLVLGPVLGASLTSTAGGMPVATPATVLTSSLTTIIANGVVGYFVYKM</sequence>
<organism evidence="1 2">
    <name type="scientific">Maricaulis maris (strain MCS10)</name>
    <name type="common">Caulobacter maris</name>
    <dbReference type="NCBI Taxonomy" id="394221"/>
    <lineage>
        <taxon>Bacteria</taxon>
        <taxon>Pseudomonadati</taxon>
        <taxon>Pseudomonadota</taxon>
        <taxon>Alphaproteobacteria</taxon>
        <taxon>Maricaulales</taxon>
        <taxon>Maricaulaceae</taxon>
        <taxon>Maricaulis</taxon>
    </lineage>
</organism>